<reference evidence="6 7" key="1">
    <citation type="submission" date="2007-04" db="EMBL/GenBank/DDBJ databases">
        <authorList>
            <person name="Fulton L."/>
            <person name="Clifton S."/>
            <person name="Fulton B."/>
            <person name="Xu J."/>
            <person name="Minx P."/>
            <person name="Pepin K.H."/>
            <person name="Johnson M."/>
            <person name="Thiruvilangam P."/>
            <person name="Bhonagiri V."/>
            <person name="Nash W.E."/>
            <person name="Mardis E.R."/>
            <person name="Wilson R.K."/>
        </authorList>
    </citation>
    <scope>NUCLEOTIDE SEQUENCE [LARGE SCALE GENOMIC DNA]</scope>
    <source>
        <strain evidence="6 7">ATCC 29149</strain>
    </source>
</reference>
<name>A7B5Y1_MEDG7</name>
<keyword evidence="4 6" id="KW-0413">Isomerase</keyword>
<comment type="caution">
    <text evidence="6">The sequence shown here is derived from an EMBL/GenBank/DDBJ whole genome shotgun (WGS) entry which is preliminary data.</text>
</comment>
<sequence>MINIHVVFLTFVIIFSLALMKNRITGAIITQVSVLKLQKRFTLLRFFAIIKRKRNCTYSMNRTITYLISDKDAGFTIEQNLRHRGYSAKNITHLKKTPESVLLNGIWVHMTHHLTSGDELVIRIVEEQSSERVPPVEHPIHIVYEDEDILVIDKQAGMPIHPSLNNYYNSLANALAWYFEQQKKPFIFRCVNRLDRDTSGLTIIAKHVVSAAILSSMNARREIHREYRAIVRGHLTPESGVITAPLGRKDSSIIERTVDFDHGEKAVTYYQFLEEKNGHSLVSLRLGTGRTHQIRIHMKYIGFPLVGDYLYNPDMEYITRQALHSYRLTFLHPITGQKMDFTAPLPDDMKKILN</sequence>
<evidence type="ECO:0000313" key="6">
    <source>
        <dbReference type="EMBL" id="EDN76667.1"/>
    </source>
</evidence>
<dbReference type="GO" id="GO:0003723">
    <property type="term" value="F:RNA binding"/>
    <property type="evidence" value="ECO:0007669"/>
    <property type="project" value="InterPro"/>
</dbReference>
<evidence type="ECO:0000256" key="1">
    <source>
        <dbReference type="ARBA" id="ARBA00000073"/>
    </source>
</evidence>
<evidence type="ECO:0000256" key="2">
    <source>
        <dbReference type="ARBA" id="ARBA00010876"/>
    </source>
</evidence>
<dbReference type="PANTHER" id="PTHR21600">
    <property type="entry name" value="MITOCHONDRIAL RNA PSEUDOURIDINE SYNTHASE"/>
    <property type="match status" value="1"/>
</dbReference>
<organism evidence="6 7">
    <name type="scientific">Mediterraneibacter gnavus (strain ATCC 29149 / DSM 114966 / JCM 6515 / VPI C7-9)</name>
    <name type="common">Ruminococcus gnavus</name>
    <dbReference type="NCBI Taxonomy" id="411470"/>
    <lineage>
        <taxon>Bacteria</taxon>
        <taxon>Bacillati</taxon>
        <taxon>Bacillota</taxon>
        <taxon>Clostridia</taxon>
        <taxon>Lachnospirales</taxon>
        <taxon>Lachnospiraceae</taxon>
        <taxon>Mediterraneibacter</taxon>
    </lineage>
</organism>
<comment type="similarity">
    <text evidence="2 4">Belongs to the pseudouridine synthase RluA family.</text>
</comment>
<evidence type="ECO:0000256" key="4">
    <source>
        <dbReference type="RuleBase" id="RU362028"/>
    </source>
</evidence>
<dbReference type="AlphaFoldDB" id="A7B5Y1"/>
<accession>A7B5Y1</accession>
<dbReference type="GO" id="GO:0000455">
    <property type="term" value="P:enzyme-directed rRNA pseudouridine synthesis"/>
    <property type="evidence" value="ECO:0007669"/>
    <property type="project" value="TreeGrafter"/>
</dbReference>
<evidence type="ECO:0000259" key="5">
    <source>
        <dbReference type="Pfam" id="PF00849"/>
    </source>
</evidence>
<reference evidence="6 7" key="2">
    <citation type="submission" date="2007-06" db="EMBL/GenBank/DDBJ databases">
        <title>Draft genome sequence of Ruminococcus gnavus (ATCC 29149).</title>
        <authorList>
            <person name="Sudarsanam P."/>
            <person name="Ley R."/>
            <person name="Guruge J."/>
            <person name="Turnbaugh P.J."/>
            <person name="Mahowald M."/>
            <person name="Liep D."/>
            <person name="Gordon J."/>
        </authorList>
    </citation>
    <scope>NUCLEOTIDE SEQUENCE [LARGE SCALE GENOMIC DNA]</scope>
    <source>
        <strain evidence="6 7">ATCC 29149</strain>
    </source>
</reference>
<dbReference type="InterPro" id="IPR050188">
    <property type="entry name" value="RluA_PseudoU_synthase"/>
</dbReference>
<dbReference type="EMBL" id="AAYG02000026">
    <property type="protein sequence ID" value="EDN76667.1"/>
    <property type="molecule type" value="Genomic_DNA"/>
</dbReference>
<evidence type="ECO:0000256" key="3">
    <source>
        <dbReference type="PIRSR" id="PIRSR606225-1"/>
    </source>
</evidence>
<dbReference type="Pfam" id="PF00849">
    <property type="entry name" value="PseudoU_synth_2"/>
    <property type="match status" value="1"/>
</dbReference>
<gene>
    <name evidence="6" type="ORF">RUMGNA_02983</name>
</gene>
<dbReference type="NCBIfam" id="TIGR00005">
    <property type="entry name" value="rluA_subfam"/>
    <property type="match status" value="1"/>
</dbReference>
<dbReference type="Proteomes" id="UP000004410">
    <property type="component" value="Unassembled WGS sequence"/>
</dbReference>
<dbReference type="SUPFAM" id="SSF55120">
    <property type="entry name" value="Pseudouridine synthase"/>
    <property type="match status" value="1"/>
</dbReference>
<dbReference type="GO" id="GO:0009982">
    <property type="term" value="F:pseudouridine synthase activity"/>
    <property type="evidence" value="ECO:0007669"/>
    <property type="project" value="InterPro"/>
</dbReference>
<protein>
    <recommendedName>
        <fullName evidence="4">Pseudouridine synthase</fullName>
        <ecNumber evidence="4">5.4.99.-</ecNumber>
    </recommendedName>
</protein>
<dbReference type="EC" id="5.4.99.-" evidence="4"/>
<dbReference type="Gene3D" id="3.30.2350.10">
    <property type="entry name" value="Pseudouridine synthase"/>
    <property type="match status" value="1"/>
</dbReference>
<comment type="function">
    <text evidence="4">Responsible for synthesis of pseudouridine from uracil.</text>
</comment>
<dbReference type="InterPro" id="IPR020103">
    <property type="entry name" value="PsdUridine_synth_cat_dom_sf"/>
</dbReference>
<dbReference type="PaxDb" id="411470-RUMGNA_02983"/>
<dbReference type="GO" id="GO:0140098">
    <property type="term" value="F:catalytic activity, acting on RNA"/>
    <property type="evidence" value="ECO:0007669"/>
    <property type="project" value="UniProtKB-ARBA"/>
</dbReference>
<dbReference type="PANTHER" id="PTHR21600:SF35">
    <property type="entry name" value="PSEUDOURIDINE SYNTHASE"/>
    <property type="match status" value="1"/>
</dbReference>
<evidence type="ECO:0000313" key="7">
    <source>
        <dbReference type="Proteomes" id="UP000004410"/>
    </source>
</evidence>
<dbReference type="InterPro" id="IPR006145">
    <property type="entry name" value="PsdUridine_synth_RsuA/RluA"/>
</dbReference>
<feature type="active site" evidence="3">
    <location>
        <position position="195"/>
    </location>
</feature>
<comment type="catalytic activity">
    <reaction evidence="1 4">
        <text>a uridine in RNA = a pseudouridine in RNA</text>
        <dbReference type="Rhea" id="RHEA:48348"/>
        <dbReference type="Rhea" id="RHEA-COMP:12068"/>
        <dbReference type="Rhea" id="RHEA-COMP:12069"/>
        <dbReference type="ChEBI" id="CHEBI:65314"/>
        <dbReference type="ChEBI" id="CHEBI:65315"/>
    </reaction>
</comment>
<feature type="domain" description="Pseudouridine synthase RsuA/RluA-like" evidence="5">
    <location>
        <begin position="148"/>
        <end position="299"/>
    </location>
</feature>
<dbReference type="InterPro" id="IPR006225">
    <property type="entry name" value="PsdUridine_synth_RluC/D"/>
</dbReference>
<dbReference type="eggNOG" id="COG0564">
    <property type="taxonomic scope" value="Bacteria"/>
</dbReference>
<dbReference type="CDD" id="cd02869">
    <property type="entry name" value="PseudoU_synth_RluA_like"/>
    <property type="match status" value="1"/>
</dbReference>
<proteinExistence type="inferred from homology"/>